<sequence>MAETIAVYGYRVRQARTIRHSPIKPLAQMLDMSPSAWTALERSTCTDLPRLKLRTLATRLRFPAEFFSQPPGLPIHRGSLLFRSKKSIKVAQIDALTTLAEMIVELLAALGEHATQPPLRLPMALRQDISPEEAARQTRQALDLPESEPIPHVIHTLERAGVPVAVADVDMPDARHDAFSVWGGDFHEQPLIVARPVNSWERTRWSIAHEAGHLILHRGTTGEVDEDAANRFANEFLFPADMLREEWPGAVTLTSLMPLKQRWRMSLAAIITHGKHLGLIEEHRATGLFKQLSARRDPHTGVTWRIQEPGWADLEPERPRLLAVMAERGLEQRPAPDLFTTLTGGWAPDLMEQITSGLREAPAVVQEHAKTAQSSLPSNVVTLRRA</sequence>
<reference evidence="2 3" key="1">
    <citation type="submission" date="2024-06" db="EMBL/GenBank/DDBJ databases">
        <title>The Natural Products Discovery Center: Release of the First 8490 Sequenced Strains for Exploring Actinobacteria Biosynthetic Diversity.</title>
        <authorList>
            <person name="Kalkreuter E."/>
            <person name="Kautsar S.A."/>
            <person name="Yang D."/>
            <person name="Bader C.D."/>
            <person name="Teijaro C.N."/>
            <person name="Fluegel L."/>
            <person name="Davis C.M."/>
            <person name="Simpson J.R."/>
            <person name="Lauterbach L."/>
            <person name="Steele A.D."/>
            <person name="Gui C."/>
            <person name="Meng S."/>
            <person name="Li G."/>
            <person name="Viehrig K."/>
            <person name="Ye F."/>
            <person name="Su P."/>
            <person name="Kiefer A.F."/>
            <person name="Nichols A."/>
            <person name="Cepeda A.J."/>
            <person name="Yan W."/>
            <person name="Fan B."/>
            <person name="Jiang Y."/>
            <person name="Adhikari A."/>
            <person name="Zheng C.-J."/>
            <person name="Schuster L."/>
            <person name="Cowan T.M."/>
            <person name="Smanski M.J."/>
            <person name="Chevrette M.G."/>
            <person name="De Carvalho L.P.S."/>
            <person name="Shen B."/>
        </authorList>
    </citation>
    <scope>NUCLEOTIDE SEQUENCE [LARGE SCALE GENOMIC DNA]</scope>
    <source>
        <strain evidence="2 3">NPDC001694</strain>
    </source>
</reference>
<accession>A0ABV1TYS6</accession>
<dbReference type="Pfam" id="PF06114">
    <property type="entry name" value="Peptidase_M78"/>
    <property type="match status" value="1"/>
</dbReference>
<protein>
    <submittedName>
        <fullName evidence="2">ImmA/IrrE family metallo-endopeptidase</fullName>
    </submittedName>
</protein>
<dbReference type="EMBL" id="JBEOZM010000075">
    <property type="protein sequence ID" value="MER6274664.1"/>
    <property type="molecule type" value="Genomic_DNA"/>
</dbReference>
<evidence type="ECO:0000259" key="1">
    <source>
        <dbReference type="Pfam" id="PF06114"/>
    </source>
</evidence>
<name>A0ABV1TYS6_9ACTN</name>
<dbReference type="InterPro" id="IPR010359">
    <property type="entry name" value="IrrE_HExxH"/>
</dbReference>
<proteinExistence type="predicted"/>
<gene>
    <name evidence="2" type="ORF">ABT211_46790</name>
</gene>
<keyword evidence="3" id="KW-1185">Reference proteome</keyword>
<evidence type="ECO:0000313" key="2">
    <source>
        <dbReference type="EMBL" id="MER6274664.1"/>
    </source>
</evidence>
<dbReference type="InterPro" id="IPR052345">
    <property type="entry name" value="Rad_response_metalloprotease"/>
</dbReference>
<dbReference type="Gene3D" id="1.10.10.2910">
    <property type="match status" value="1"/>
</dbReference>
<organism evidence="2 3">
    <name type="scientific">Streptomyces sp. 900105755</name>
    <dbReference type="NCBI Taxonomy" id="3154389"/>
    <lineage>
        <taxon>Bacteria</taxon>
        <taxon>Bacillati</taxon>
        <taxon>Actinomycetota</taxon>
        <taxon>Actinomycetes</taxon>
        <taxon>Kitasatosporales</taxon>
        <taxon>Streptomycetaceae</taxon>
        <taxon>Streptomyces</taxon>
    </lineage>
</organism>
<dbReference type="RefSeq" id="WP_351698825.1">
    <property type="nucleotide sequence ID" value="NZ_JBEOZM010000075.1"/>
</dbReference>
<dbReference type="PANTHER" id="PTHR43236">
    <property type="entry name" value="ANTITOXIN HIGA1"/>
    <property type="match status" value="1"/>
</dbReference>
<evidence type="ECO:0000313" key="3">
    <source>
        <dbReference type="Proteomes" id="UP001490365"/>
    </source>
</evidence>
<dbReference type="PANTHER" id="PTHR43236:SF1">
    <property type="entry name" value="BLL7220 PROTEIN"/>
    <property type="match status" value="1"/>
</dbReference>
<feature type="domain" description="IrrE N-terminal-like" evidence="1">
    <location>
        <begin position="161"/>
        <end position="270"/>
    </location>
</feature>
<comment type="caution">
    <text evidence="2">The sequence shown here is derived from an EMBL/GenBank/DDBJ whole genome shotgun (WGS) entry which is preliminary data.</text>
</comment>
<dbReference type="Proteomes" id="UP001490365">
    <property type="component" value="Unassembled WGS sequence"/>
</dbReference>